<dbReference type="Gene3D" id="3.40.190.10">
    <property type="entry name" value="Periplasmic binding protein-like II"/>
    <property type="match status" value="1"/>
</dbReference>
<proteinExistence type="inferred from homology"/>
<dbReference type="Gene3D" id="3.90.76.10">
    <property type="entry name" value="Dipeptide-binding Protein, Domain 1"/>
    <property type="match status" value="1"/>
</dbReference>
<evidence type="ECO:0000256" key="4">
    <source>
        <dbReference type="SAM" id="SignalP"/>
    </source>
</evidence>
<evidence type="ECO:0000256" key="2">
    <source>
        <dbReference type="ARBA" id="ARBA00022448"/>
    </source>
</evidence>
<dbReference type="PIRSF" id="PIRSF002741">
    <property type="entry name" value="MppA"/>
    <property type="match status" value="1"/>
</dbReference>
<evidence type="ECO:0000259" key="5">
    <source>
        <dbReference type="Pfam" id="PF00496"/>
    </source>
</evidence>
<keyword evidence="2" id="KW-0813">Transport</keyword>
<dbReference type="CDD" id="cd00995">
    <property type="entry name" value="PBP2_NikA_DppA_OppA_like"/>
    <property type="match status" value="1"/>
</dbReference>
<dbReference type="PANTHER" id="PTHR30290:SF9">
    <property type="entry name" value="OLIGOPEPTIDE-BINDING PROTEIN APPA"/>
    <property type="match status" value="1"/>
</dbReference>
<dbReference type="Pfam" id="PF00496">
    <property type="entry name" value="SBP_bac_5"/>
    <property type="match status" value="1"/>
</dbReference>
<keyword evidence="7" id="KW-1185">Reference proteome</keyword>
<dbReference type="EMBL" id="JAXCEH010000021">
    <property type="protein sequence ID" value="MFA1557413.1"/>
    <property type="molecule type" value="Genomic_DNA"/>
</dbReference>
<protein>
    <submittedName>
        <fullName evidence="6">ABC transporter substrate-binding protein</fullName>
    </submittedName>
</protein>
<comment type="similarity">
    <text evidence="1">Belongs to the bacterial solute-binding protein 5 family.</text>
</comment>
<dbReference type="InterPro" id="IPR039424">
    <property type="entry name" value="SBP_5"/>
</dbReference>
<reference evidence="6 7" key="1">
    <citation type="submission" date="2023-11" db="EMBL/GenBank/DDBJ databases">
        <title>Actinomadura monticuli sp. nov., isolated from volcanic ash.</title>
        <authorList>
            <person name="Lee S.D."/>
            <person name="Yang H."/>
            <person name="Kim I.S."/>
        </authorList>
    </citation>
    <scope>NUCLEOTIDE SEQUENCE [LARGE SCALE GENOMIC DNA]</scope>
    <source>
        <strain evidence="6 7">DSM 45346</strain>
    </source>
</reference>
<evidence type="ECO:0000313" key="6">
    <source>
        <dbReference type="EMBL" id="MFA1557413.1"/>
    </source>
</evidence>
<accession>A0ABV4R6C2</accession>
<dbReference type="PANTHER" id="PTHR30290">
    <property type="entry name" value="PERIPLASMIC BINDING COMPONENT OF ABC TRANSPORTER"/>
    <property type="match status" value="1"/>
</dbReference>
<organism evidence="6 7">
    <name type="scientific">Actinomadura chokoriensis</name>
    <dbReference type="NCBI Taxonomy" id="454156"/>
    <lineage>
        <taxon>Bacteria</taxon>
        <taxon>Bacillati</taxon>
        <taxon>Actinomycetota</taxon>
        <taxon>Actinomycetes</taxon>
        <taxon>Streptosporangiales</taxon>
        <taxon>Thermomonosporaceae</taxon>
        <taxon>Actinomadura</taxon>
    </lineage>
</organism>
<feature type="signal peptide" evidence="4">
    <location>
        <begin position="1"/>
        <end position="34"/>
    </location>
</feature>
<dbReference type="InterPro" id="IPR006311">
    <property type="entry name" value="TAT_signal"/>
</dbReference>
<evidence type="ECO:0000256" key="3">
    <source>
        <dbReference type="ARBA" id="ARBA00022729"/>
    </source>
</evidence>
<dbReference type="SUPFAM" id="SSF53850">
    <property type="entry name" value="Periplasmic binding protein-like II"/>
    <property type="match status" value="1"/>
</dbReference>
<dbReference type="RefSeq" id="WP_371944159.1">
    <property type="nucleotide sequence ID" value="NZ_JAXCEH010000021.1"/>
</dbReference>
<dbReference type="Gene3D" id="3.10.105.10">
    <property type="entry name" value="Dipeptide-binding Protein, Domain 3"/>
    <property type="match status" value="1"/>
</dbReference>
<keyword evidence="3 4" id="KW-0732">Signal</keyword>
<evidence type="ECO:0000313" key="7">
    <source>
        <dbReference type="Proteomes" id="UP001569904"/>
    </source>
</evidence>
<sequence>MSAANPNVPSGPVLSRRRFLVAAGVLTAGAGALAACGGGDTGGSGGGAVKKNGTLTFGVTSISDYLNPLSTTSSRVHWITESVVEPLYTYDASLRSVPLLADGEPEISADGLTWTIKLKKGVTFHNGDPLTAADVAATFGFVTDPKSTSDWTTYFVGYVKKVTATDDHTVKIKLTTPFGVLRSHLTNLPIVHRDFVTKTDTTMGTGPFTMGAVKQGQQVALARFDGYHGAKPALTGITFQAVPDSATRMVNLREDKIQIMTDVPPESIGLLKKAADVRVHEVAAPKDLVTYFVANKKPFDDVRVRQALAYAMDRKGVRDIVYGGSADIAQGPIGPVAEGHDPSLKLYGEGPDVAKAKALLAQAGLSSLDFTLMVTSDPVLKNVGQVLAQGWKQAGINCTLETLDISPWVKKWATGEYQMAMTGFDGGFGGGKTAFTLLGALSSRNPLNFGYKNPEVDELLGKAWATTDAAERAAICKQINALVARDAISIPPVYPKLIVAQRTEISALDDTQLSVSRINVAPVRAA</sequence>
<dbReference type="PROSITE" id="PS51318">
    <property type="entry name" value="TAT"/>
    <property type="match status" value="1"/>
</dbReference>
<name>A0ABV4R6C2_9ACTN</name>
<dbReference type="InterPro" id="IPR000914">
    <property type="entry name" value="SBP_5_dom"/>
</dbReference>
<dbReference type="Proteomes" id="UP001569904">
    <property type="component" value="Unassembled WGS sequence"/>
</dbReference>
<gene>
    <name evidence="6" type="ORF">SM436_27350</name>
</gene>
<comment type="caution">
    <text evidence="6">The sequence shown here is derived from an EMBL/GenBank/DDBJ whole genome shotgun (WGS) entry which is preliminary data.</text>
</comment>
<feature type="domain" description="Solute-binding protein family 5" evidence="5">
    <location>
        <begin position="97"/>
        <end position="437"/>
    </location>
</feature>
<evidence type="ECO:0000256" key="1">
    <source>
        <dbReference type="ARBA" id="ARBA00005695"/>
    </source>
</evidence>
<feature type="chain" id="PRO_5045257564" evidence="4">
    <location>
        <begin position="35"/>
        <end position="526"/>
    </location>
</feature>
<dbReference type="InterPro" id="IPR030678">
    <property type="entry name" value="Peptide/Ni-bd"/>
</dbReference>